<dbReference type="Proteomes" id="UP000321820">
    <property type="component" value="Chromosome"/>
</dbReference>
<accession>A0A5B9EJ75</accession>
<dbReference type="Gene3D" id="3.90.1150.200">
    <property type="match status" value="1"/>
</dbReference>
<reference evidence="2 3" key="1">
    <citation type="submission" date="2019-08" db="EMBL/GenBank/DDBJ databases">
        <title>Complete genome sequence of Terriglobus albidus strain ORNL.</title>
        <authorList>
            <person name="Podar M."/>
        </authorList>
    </citation>
    <scope>NUCLEOTIDE SEQUENCE [LARGE SCALE GENOMIC DNA]</scope>
    <source>
        <strain evidence="2 3">ORNL</strain>
    </source>
</reference>
<organism evidence="2 3">
    <name type="scientific">Terriglobus albidus</name>
    <dbReference type="NCBI Taxonomy" id="1592106"/>
    <lineage>
        <taxon>Bacteria</taxon>
        <taxon>Pseudomonadati</taxon>
        <taxon>Acidobacteriota</taxon>
        <taxon>Terriglobia</taxon>
        <taxon>Terriglobales</taxon>
        <taxon>Acidobacteriaceae</taxon>
        <taxon>Terriglobus</taxon>
    </lineage>
</organism>
<dbReference type="AlphaFoldDB" id="A0A5B9EJ75"/>
<dbReference type="SUPFAM" id="SSF159888">
    <property type="entry name" value="YdhG-like"/>
    <property type="match status" value="1"/>
</dbReference>
<protein>
    <submittedName>
        <fullName evidence="2">DUF1801 domain-containing protein</fullName>
    </submittedName>
</protein>
<evidence type="ECO:0000259" key="1">
    <source>
        <dbReference type="Pfam" id="PF08818"/>
    </source>
</evidence>
<feature type="domain" description="YdhG-like" evidence="1">
    <location>
        <begin position="21"/>
        <end position="111"/>
    </location>
</feature>
<evidence type="ECO:0000313" key="2">
    <source>
        <dbReference type="EMBL" id="QEE30451.1"/>
    </source>
</evidence>
<dbReference type="RefSeq" id="WP_147649764.1">
    <property type="nucleotide sequence ID" value="NZ_CP042806.1"/>
</dbReference>
<proteinExistence type="predicted"/>
<dbReference type="KEGG" id="talb:FTW19_22175"/>
<evidence type="ECO:0000313" key="3">
    <source>
        <dbReference type="Proteomes" id="UP000321820"/>
    </source>
</evidence>
<keyword evidence="3" id="KW-1185">Reference proteome</keyword>
<dbReference type="InterPro" id="IPR014922">
    <property type="entry name" value="YdhG-like"/>
</dbReference>
<dbReference type="EMBL" id="CP042806">
    <property type="protein sequence ID" value="QEE30451.1"/>
    <property type="molecule type" value="Genomic_DNA"/>
</dbReference>
<sequence>MKQSAPKSVDEYIAAQPEAVRPKLEQVRSAIRTTVPEAMEGIGYGMPGYKLHGKAMLYFAGFKGHYSLFAASGTFFAVIGDELKGYELRKGTIHFPLDQPVPVKLIRRIAKLRADGIAATIKKTPAEGKKRKPASVRS</sequence>
<dbReference type="OrthoDB" id="115213at2"/>
<gene>
    <name evidence="2" type="ORF">FTW19_22175</name>
</gene>
<dbReference type="Pfam" id="PF08818">
    <property type="entry name" value="DUF1801"/>
    <property type="match status" value="1"/>
</dbReference>
<name>A0A5B9EJ75_9BACT</name>